<evidence type="ECO:0000256" key="7">
    <source>
        <dbReference type="SAM" id="MobiDB-lite"/>
    </source>
</evidence>
<keyword evidence="5 9" id="KW-0418">Kinase</keyword>
<dbReference type="PANTHER" id="PTHR44167:SF23">
    <property type="entry name" value="CDC7 KINASE, ISOFORM A-RELATED"/>
    <property type="match status" value="1"/>
</dbReference>
<keyword evidence="4" id="KW-0547">Nucleotide-binding</keyword>
<feature type="domain" description="Protein kinase" evidence="8">
    <location>
        <begin position="91"/>
        <end position="531"/>
    </location>
</feature>
<evidence type="ECO:0000256" key="6">
    <source>
        <dbReference type="ARBA" id="ARBA00022840"/>
    </source>
</evidence>
<feature type="compositionally biased region" description="Low complexity" evidence="7">
    <location>
        <begin position="459"/>
        <end position="480"/>
    </location>
</feature>
<reference evidence="9 10" key="1">
    <citation type="journal article" date="2019" name="Nat. Ecol. Evol.">
        <title>Megaphylogeny resolves global patterns of mushroom evolution.</title>
        <authorList>
            <person name="Varga T."/>
            <person name="Krizsan K."/>
            <person name="Foldi C."/>
            <person name="Dima B."/>
            <person name="Sanchez-Garcia M."/>
            <person name="Sanchez-Ramirez S."/>
            <person name="Szollosi G.J."/>
            <person name="Szarkandi J.G."/>
            <person name="Papp V."/>
            <person name="Albert L."/>
            <person name="Andreopoulos W."/>
            <person name="Angelini C."/>
            <person name="Antonin V."/>
            <person name="Barry K.W."/>
            <person name="Bougher N.L."/>
            <person name="Buchanan P."/>
            <person name="Buyck B."/>
            <person name="Bense V."/>
            <person name="Catcheside P."/>
            <person name="Chovatia M."/>
            <person name="Cooper J."/>
            <person name="Damon W."/>
            <person name="Desjardin D."/>
            <person name="Finy P."/>
            <person name="Geml J."/>
            <person name="Haridas S."/>
            <person name="Hughes K."/>
            <person name="Justo A."/>
            <person name="Karasinski D."/>
            <person name="Kautmanova I."/>
            <person name="Kiss B."/>
            <person name="Kocsube S."/>
            <person name="Kotiranta H."/>
            <person name="LaButti K.M."/>
            <person name="Lechner B.E."/>
            <person name="Liimatainen K."/>
            <person name="Lipzen A."/>
            <person name="Lukacs Z."/>
            <person name="Mihaltcheva S."/>
            <person name="Morgado L.N."/>
            <person name="Niskanen T."/>
            <person name="Noordeloos M.E."/>
            <person name="Ohm R.A."/>
            <person name="Ortiz-Santana B."/>
            <person name="Ovrebo C."/>
            <person name="Racz N."/>
            <person name="Riley R."/>
            <person name="Savchenko A."/>
            <person name="Shiryaev A."/>
            <person name="Soop K."/>
            <person name="Spirin V."/>
            <person name="Szebenyi C."/>
            <person name="Tomsovsky M."/>
            <person name="Tulloss R.E."/>
            <person name="Uehling J."/>
            <person name="Grigoriev I.V."/>
            <person name="Vagvolgyi C."/>
            <person name="Papp T."/>
            <person name="Martin F.M."/>
            <person name="Miettinen O."/>
            <person name="Hibbett D.S."/>
            <person name="Nagy L.G."/>
        </authorList>
    </citation>
    <scope>NUCLEOTIDE SEQUENCE [LARGE SCALE GENOMIC DNA]</scope>
    <source>
        <strain evidence="9 10">CBS 309.79</strain>
    </source>
</reference>
<keyword evidence="10" id="KW-1185">Reference proteome</keyword>
<proteinExistence type="predicted"/>
<accession>A0A5C3R4H2</accession>
<dbReference type="GO" id="GO:0005524">
    <property type="term" value="F:ATP binding"/>
    <property type="evidence" value="ECO:0007669"/>
    <property type="project" value="UniProtKB-KW"/>
</dbReference>
<feature type="region of interest" description="Disordered" evidence="7">
    <location>
        <begin position="267"/>
        <end position="333"/>
    </location>
</feature>
<dbReference type="Proteomes" id="UP000305067">
    <property type="component" value="Unassembled WGS sequence"/>
</dbReference>
<dbReference type="InterPro" id="IPR008271">
    <property type="entry name" value="Ser/Thr_kinase_AS"/>
</dbReference>
<keyword evidence="2" id="KW-0723">Serine/threonine-protein kinase</keyword>
<dbReference type="GO" id="GO:0004674">
    <property type="term" value="F:protein serine/threonine kinase activity"/>
    <property type="evidence" value="ECO:0007669"/>
    <property type="project" value="UniProtKB-KW"/>
</dbReference>
<gene>
    <name evidence="9" type="ORF">BDV98DRAFT_560653</name>
</gene>
<dbReference type="Gene3D" id="3.30.200.20">
    <property type="entry name" value="Phosphorylase Kinase, domain 1"/>
    <property type="match status" value="1"/>
</dbReference>
<dbReference type="GO" id="GO:0005634">
    <property type="term" value="C:nucleus"/>
    <property type="evidence" value="ECO:0007669"/>
    <property type="project" value="TreeGrafter"/>
</dbReference>
<dbReference type="PROSITE" id="PS00108">
    <property type="entry name" value="PROTEIN_KINASE_ST"/>
    <property type="match status" value="1"/>
</dbReference>
<dbReference type="SUPFAM" id="SSF56112">
    <property type="entry name" value="Protein kinase-like (PK-like)"/>
    <property type="match status" value="1"/>
</dbReference>
<feature type="region of interest" description="Disordered" evidence="7">
    <location>
        <begin position="1"/>
        <end position="72"/>
    </location>
</feature>
<dbReference type="Gene3D" id="1.10.510.10">
    <property type="entry name" value="Transferase(Phosphotransferase) domain 1"/>
    <property type="match status" value="1"/>
</dbReference>
<evidence type="ECO:0000313" key="10">
    <source>
        <dbReference type="Proteomes" id="UP000305067"/>
    </source>
</evidence>
<keyword evidence="3" id="KW-0808">Transferase</keyword>
<feature type="region of interest" description="Disordered" evidence="7">
    <location>
        <begin position="429"/>
        <end position="448"/>
    </location>
</feature>
<dbReference type="InterPro" id="IPR000719">
    <property type="entry name" value="Prot_kinase_dom"/>
</dbReference>
<evidence type="ECO:0000256" key="4">
    <source>
        <dbReference type="ARBA" id="ARBA00022741"/>
    </source>
</evidence>
<feature type="region of interest" description="Disordered" evidence="7">
    <location>
        <begin position="453"/>
        <end position="494"/>
    </location>
</feature>
<dbReference type="OrthoDB" id="10020333at2759"/>
<evidence type="ECO:0000256" key="1">
    <source>
        <dbReference type="ARBA" id="ARBA00012513"/>
    </source>
</evidence>
<name>A0A5C3R4H2_9AGAR</name>
<organism evidence="9 10">
    <name type="scientific">Pterulicium gracile</name>
    <dbReference type="NCBI Taxonomy" id="1884261"/>
    <lineage>
        <taxon>Eukaryota</taxon>
        <taxon>Fungi</taxon>
        <taxon>Dikarya</taxon>
        <taxon>Basidiomycota</taxon>
        <taxon>Agaricomycotina</taxon>
        <taxon>Agaricomycetes</taxon>
        <taxon>Agaricomycetidae</taxon>
        <taxon>Agaricales</taxon>
        <taxon>Pleurotineae</taxon>
        <taxon>Pterulaceae</taxon>
        <taxon>Pterulicium</taxon>
    </lineage>
</organism>
<feature type="compositionally biased region" description="Acidic residues" evidence="7">
    <location>
        <begin position="33"/>
        <end position="61"/>
    </location>
</feature>
<dbReference type="EC" id="2.7.11.1" evidence="1"/>
<evidence type="ECO:0000256" key="5">
    <source>
        <dbReference type="ARBA" id="ARBA00022777"/>
    </source>
</evidence>
<dbReference type="SMART" id="SM00220">
    <property type="entry name" value="S_TKc"/>
    <property type="match status" value="1"/>
</dbReference>
<keyword evidence="6" id="KW-0067">ATP-binding</keyword>
<dbReference type="STRING" id="1884261.A0A5C3R4H2"/>
<dbReference type="PANTHER" id="PTHR44167">
    <property type="entry name" value="OVARIAN-SPECIFIC SERINE/THREONINE-PROTEIN KINASE LOK-RELATED"/>
    <property type="match status" value="1"/>
</dbReference>
<dbReference type="Pfam" id="PF00069">
    <property type="entry name" value="Pkinase"/>
    <property type="match status" value="2"/>
</dbReference>
<dbReference type="CDD" id="cd14019">
    <property type="entry name" value="STKc_Cdc7"/>
    <property type="match status" value="1"/>
</dbReference>
<evidence type="ECO:0000259" key="8">
    <source>
        <dbReference type="PROSITE" id="PS50011"/>
    </source>
</evidence>
<dbReference type="GO" id="GO:0044773">
    <property type="term" value="P:mitotic DNA damage checkpoint signaling"/>
    <property type="evidence" value="ECO:0007669"/>
    <property type="project" value="TreeGrafter"/>
</dbReference>
<evidence type="ECO:0000256" key="2">
    <source>
        <dbReference type="ARBA" id="ARBA00022527"/>
    </source>
</evidence>
<evidence type="ECO:0000313" key="9">
    <source>
        <dbReference type="EMBL" id="TFL05794.1"/>
    </source>
</evidence>
<sequence length="620" mass="70539">MLDEYEVPEVVVQQQRPEKPPSRQQKHQPVQEQDPDGDLPNDDDGMEEDAYELDESDEETTIELKSPEEQQEIREEIQDLEDKVPELNEDYSIIDRLGTGTFSSVYKAIDLHYHDKWDNTTWHGSHPPASSAYYQSAPRPQGQKVYVAVKRIYVTSNPERIRNEIAVLLECRGCRHTSQLITSFRDKDQVVVVMPYQRNIDYRDYYRSLPMPAIKSYFRCLFRALRDAHARNIIHRDVKPANFLFDPVTGIGTLCDFGLASRIEPSQNKPQGSCLHTSPTKEHPHGVSFHRNQAPTGTKRKQEHARALSRETSDKVGYLAKDPRPHSKANRAGTRGFRAPEVLFKCGDQSGAIDVWAAGTILLFFLTGKFPLFQSNDDMEALLELSTILGRREMEYVATLHSRTFATNVPSVPHERKVSWQDFVEKLNPDINTPKPPDPQYYPYTCPEMTPASPCEEVPPLTSSSPNSRSSRSLSPLSDSFEPHNSLSLSLSPGERHRHDLKNAYEFLDGVLDPRSTFRMTARNALHHPFLAPNEGEEPSDLDMDDDAYVPHPYGEGACGHLHHIDDVTGEPSVRVDYEDGTCEVHIIERGEGIAIGRRPCEFHEYVMDQEEVETEDTMF</sequence>
<protein>
    <recommendedName>
        <fullName evidence="1">non-specific serine/threonine protein kinase</fullName>
        <ecNumber evidence="1">2.7.11.1</ecNumber>
    </recommendedName>
</protein>
<feature type="compositionally biased region" description="Basic and acidic residues" evidence="7">
    <location>
        <begin position="304"/>
        <end position="314"/>
    </location>
</feature>
<dbReference type="PROSITE" id="PS50011">
    <property type="entry name" value="PROTEIN_KINASE_DOM"/>
    <property type="match status" value="1"/>
</dbReference>
<feature type="compositionally biased region" description="Polar residues" evidence="7">
    <location>
        <begin position="267"/>
        <end position="278"/>
    </location>
</feature>
<dbReference type="AlphaFoldDB" id="A0A5C3R4H2"/>
<dbReference type="EMBL" id="ML178816">
    <property type="protein sequence ID" value="TFL05794.1"/>
    <property type="molecule type" value="Genomic_DNA"/>
</dbReference>
<evidence type="ECO:0000256" key="3">
    <source>
        <dbReference type="ARBA" id="ARBA00022679"/>
    </source>
</evidence>
<dbReference type="InterPro" id="IPR011009">
    <property type="entry name" value="Kinase-like_dom_sf"/>
</dbReference>